<evidence type="ECO:0000313" key="10">
    <source>
        <dbReference type="Proteomes" id="UP000077315"/>
    </source>
</evidence>
<dbReference type="Gene3D" id="3.40.1190.10">
    <property type="entry name" value="Mur-like, catalytic domain"/>
    <property type="match status" value="1"/>
</dbReference>
<keyword evidence="3" id="KW-0479">Metal-binding</keyword>
<dbReference type="OrthoDB" id="5212574at2759"/>
<dbReference type="InterPro" id="IPR036565">
    <property type="entry name" value="Mur-like_cat_sf"/>
</dbReference>
<dbReference type="InterPro" id="IPR036615">
    <property type="entry name" value="Mur_ligase_C_dom_sf"/>
</dbReference>
<dbReference type="InParanoid" id="A0A162UE37"/>
<keyword evidence="2 7" id="KW-0436">Ligase</keyword>
<sequence>MDLGLGRIKALLNALGNPQEKLKVVHVAGTNGKGSICAYISSVLHQHEISVGRFNSPHLLEPCDSIRINEEPITQNTYVNACKHIQAVDTGAGTHATSFECQVATALWIFDQMKLDVVVIEVGMGGELDATNVFSTPLVSILTPIGWDHAGMLGGSIESITKAKAGIIKPGCPVVISPQDDPIVLDILVSCAQNLESPCVCVQSAECISQTNHGMMCRLDYVAENTLTHESWNVNHEYPIPLNGDYQRSNSATAVTVLDWLSRLDTLPNFKLDFDKLKLGMQKTTWPGRLDWITPETHPKLKRSDWDIPSVLVDGAHNPPATNALRIHVDSLCSKYHLSRVIWILGATMGKDIEVMLKTLVQPNDIVYSVPFSQPSGMPWINCVNPMDISDCAKTLAAESQGFQSLHDALVKASSVLRHGRDLVVLCGSLYLVADFYRLLD</sequence>
<dbReference type="SUPFAM" id="SSF53244">
    <property type="entry name" value="MurD-like peptide ligases, peptide-binding domain"/>
    <property type="match status" value="1"/>
</dbReference>
<dbReference type="GO" id="GO:0004326">
    <property type="term" value="F:tetrahydrofolylpolyglutamate synthase activity"/>
    <property type="evidence" value="ECO:0007669"/>
    <property type="project" value="InterPro"/>
</dbReference>
<dbReference type="AlphaFoldDB" id="A0A162UE37"/>
<keyword evidence="4 7" id="KW-0547">Nucleotide-binding</keyword>
<dbReference type="GO" id="GO:0005524">
    <property type="term" value="F:ATP binding"/>
    <property type="evidence" value="ECO:0007669"/>
    <property type="project" value="UniProtKB-KW"/>
</dbReference>
<dbReference type="STRING" id="763407.A0A162UE37"/>
<keyword evidence="6" id="KW-0460">Magnesium</keyword>
<evidence type="ECO:0000313" key="9">
    <source>
        <dbReference type="EMBL" id="OAD74433.1"/>
    </source>
</evidence>
<evidence type="ECO:0000256" key="7">
    <source>
        <dbReference type="PIRNR" id="PIRNR001563"/>
    </source>
</evidence>
<dbReference type="EMBL" id="KV440979">
    <property type="protein sequence ID" value="OAD74433.1"/>
    <property type="molecule type" value="Genomic_DNA"/>
</dbReference>
<dbReference type="GeneID" id="28992222"/>
<dbReference type="PIRSF" id="PIRSF001563">
    <property type="entry name" value="Folylpolyglu_synth"/>
    <property type="match status" value="1"/>
</dbReference>
<dbReference type="GO" id="GO:0006730">
    <property type="term" value="P:one-carbon metabolic process"/>
    <property type="evidence" value="ECO:0007669"/>
    <property type="project" value="UniProtKB-KW"/>
</dbReference>
<dbReference type="InterPro" id="IPR001645">
    <property type="entry name" value="Folylpolyglutamate_synth"/>
</dbReference>
<keyword evidence="5 7" id="KW-0067">ATP-binding</keyword>
<comment type="catalytic activity">
    <reaction evidence="7">
        <text>7,8-dihydropteroate + L-glutamate + ATP = 7,8-dihydrofolate + ADP + phosphate + H(+)</text>
        <dbReference type="Rhea" id="RHEA:23584"/>
        <dbReference type="ChEBI" id="CHEBI:15378"/>
        <dbReference type="ChEBI" id="CHEBI:17839"/>
        <dbReference type="ChEBI" id="CHEBI:29985"/>
        <dbReference type="ChEBI" id="CHEBI:30616"/>
        <dbReference type="ChEBI" id="CHEBI:43474"/>
        <dbReference type="ChEBI" id="CHEBI:57451"/>
        <dbReference type="ChEBI" id="CHEBI:456216"/>
        <dbReference type="EC" id="6.3.2.12"/>
    </reaction>
</comment>
<dbReference type="VEuPathDB" id="FungiDB:PHYBLDRAFT_144886"/>
<dbReference type="Proteomes" id="UP000077315">
    <property type="component" value="Unassembled WGS sequence"/>
</dbReference>
<keyword evidence="7" id="KW-0554">One-carbon metabolism</keyword>
<dbReference type="Pfam" id="PF08245">
    <property type="entry name" value="Mur_ligase_M"/>
    <property type="match status" value="1"/>
</dbReference>
<evidence type="ECO:0000256" key="4">
    <source>
        <dbReference type="ARBA" id="ARBA00022741"/>
    </source>
</evidence>
<dbReference type="RefSeq" id="XP_018292473.1">
    <property type="nucleotide sequence ID" value="XM_018431316.1"/>
</dbReference>
<organism evidence="9 10">
    <name type="scientific">Phycomyces blakesleeanus (strain ATCC 8743b / DSM 1359 / FGSC 10004 / NBRC 33097 / NRRL 1555)</name>
    <dbReference type="NCBI Taxonomy" id="763407"/>
    <lineage>
        <taxon>Eukaryota</taxon>
        <taxon>Fungi</taxon>
        <taxon>Fungi incertae sedis</taxon>
        <taxon>Mucoromycota</taxon>
        <taxon>Mucoromycotina</taxon>
        <taxon>Mucoromycetes</taxon>
        <taxon>Mucorales</taxon>
        <taxon>Phycomycetaceae</taxon>
        <taxon>Phycomyces</taxon>
    </lineage>
</organism>
<evidence type="ECO:0000256" key="5">
    <source>
        <dbReference type="ARBA" id="ARBA00022840"/>
    </source>
</evidence>
<comment type="similarity">
    <text evidence="1 7">Belongs to the folylpolyglutamate synthase family.</text>
</comment>
<dbReference type="SUPFAM" id="SSF53623">
    <property type="entry name" value="MurD-like peptide ligases, catalytic domain"/>
    <property type="match status" value="1"/>
</dbReference>
<reference evidence="10" key="1">
    <citation type="submission" date="2015-06" db="EMBL/GenBank/DDBJ databases">
        <title>Expansion of signal transduction pathways in fungi by whole-genome duplication.</title>
        <authorList>
            <consortium name="DOE Joint Genome Institute"/>
            <person name="Corrochano L.M."/>
            <person name="Kuo A."/>
            <person name="Marcet-Houben M."/>
            <person name="Polaino S."/>
            <person name="Salamov A."/>
            <person name="Villalobos J.M."/>
            <person name="Alvarez M.I."/>
            <person name="Avalos J."/>
            <person name="Benito E.P."/>
            <person name="Benoit I."/>
            <person name="Burger G."/>
            <person name="Camino L.P."/>
            <person name="Canovas D."/>
            <person name="Cerda-Olmedo E."/>
            <person name="Cheng J.-F."/>
            <person name="Dominguez A."/>
            <person name="Elias M."/>
            <person name="Eslava A.P."/>
            <person name="Glaser F."/>
            <person name="Grimwood J."/>
            <person name="Gutierrez G."/>
            <person name="Heitman J."/>
            <person name="Henrissat B."/>
            <person name="Iturriaga E.A."/>
            <person name="Lang B.F."/>
            <person name="Lavin J.L."/>
            <person name="Lee S."/>
            <person name="Li W."/>
            <person name="Lindquist E."/>
            <person name="Lopez-Garcia S."/>
            <person name="Luque E.M."/>
            <person name="Marcos A.T."/>
            <person name="Martin J."/>
            <person name="McCluskey K."/>
            <person name="Medina H.R."/>
            <person name="Miralles-Duran A."/>
            <person name="Miyazaki A."/>
            <person name="Munoz-Torres E."/>
            <person name="Oguiza J.A."/>
            <person name="Ohm R."/>
            <person name="Olmedo M."/>
            <person name="Orejas M."/>
            <person name="Ortiz-Castellanos L."/>
            <person name="Pisabarro A.G."/>
            <person name="Rodriguez-Romero J."/>
            <person name="Ruiz-Herrera J."/>
            <person name="Ruiz-Vazquez R."/>
            <person name="Sanz C."/>
            <person name="Schackwitz W."/>
            <person name="Schmutz J."/>
            <person name="Shahriari M."/>
            <person name="Shelest E."/>
            <person name="Silva-Franco F."/>
            <person name="Soanes D."/>
            <person name="Syed K."/>
            <person name="Tagua V.G."/>
            <person name="Talbot N.J."/>
            <person name="Thon M."/>
            <person name="De vries R.P."/>
            <person name="Wiebenga A."/>
            <person name="Yadav J.S."/>
            <person name="Braun E.L."/>
            <person name="Baker S."/>
            <person name="Garre V."/>
            <person name="Horwitz B."/>
            <person name="Torres-Martinez S."/>
            <person name="Idnurm A."/>
            <person name="Herrera-Estrella A."/>
            <person name="Gabaldon T."/>
            <person name="Grigoriev I.V."/>
        </authorList>
    </citation>
    <scope>NUCLEOTIDE SEQUENCE [LARGE SCALE GENOMIC DNA]</scope>
    <source>
        <strain evidence="10">NRRL 1555(-)</strain>
    </source>
</reference>
<gene>
    <name evidence="9" type="ORF">PHYBLDRAFT_144886</name>
</gene>
<name>A0A162UE37_PHYB8</name>
<dbReference type="GO" id="GO:0046872">
    <property type="term" value="F:metal ion binding"/>
    <property type="evidence" value="ECO:0007669"/>
    <property type="project" value="UniProtKB-KW"/>
</dbReference>
<evidence type="ECO:0000256" key="1">
    <source>
        <dbReference type="ARBA" id="ARBA00008276"/>
    </source>
</evidence>
<dbReference type="InterPro" id="IPR013221">
    <property type="entry name" value="Mur_ligase_cen"/>
</dbReference>
<dbReference type="PANTHER" id="PTHR11136:SF0">
    <property type="entry name" value="DIHYDROFOLATE SYNTHETASE-RELATED"/>
    <property type="match status" value="1"/>
</dbReference>
<dbReference type="Gene3D" id="3.90.190.20">
    <property type="entry name" value="Mur ligase, C-terminal domain"/>
    <property type="match status" value="1"/>
</dbReference>
<evidence type="ECO:0000256" key="2">
    <source>
        <dbReference type="ARBA" id="ARBA00022598"/>
    </source>
</evidence>
<comment type="pathway">
    <text evidence="7">Cofactor biosynthesis; tetrahydrofolylpolyglutamate biosynthesis.</text>
</comment>
<evidence type="ECO:0000256" key="3">
    <source>
        <dbReference type="ARBA" id="ARBA00022723"/>
    </source>
</evidence>
<feature type="domain" description="Mur ligase central" evidence="8">
    <location>
        <begin position="27"/>
        <end position="257"/>
    </location>
</feature>
<dbReference type="FunCoup" id="A0A162UE37">
    <property type="interactions" value="224"/>
</dbReference>
<dbReference type="NCBIfam" id="TIGR01499">
    <property type="entry name" value="folC"/>
    <property type="match status" value="1"/>
</dbReference>
<evidence type="ECO:0000259" key="8">
    <source>
        <dbReference type="Pfam" id="PF08245"/>
    </source>
</evidence>
<keyword evidence="10" id="KW-1185">Reference proteome</keyword>
<protein>
    <recommendedName>
        <fullName evidence="7">Dihydrofolate synthetase</fullName>
        <ecNumber evidence="7">6.3.2.12</ecNumber>
    </recommendedName>
</protein>
<dbReference type="EC" id="6.3.2.12" evidence="7"/>
<accession>A0A162UE37</accession>
<dbReference type="GO" id="GO:0005829">
    <property type="term" value="C:cytosol"/>
    <property type="evidence" value="ECO:0007669"/>
    <property type="project" value="TreeGrafter"/>
</dbReference>
<proteinExistence type="inferred from homology"/>
<dbReference type="UniPathway" id="UPA00850"/>
<dbReference type="GO" id="GO:0005739">
    <property type="term" value="C:mitochondrion"/>
    <property type="evidence" value="ECO:0007669"/>
    <property type="project" value="TreeGrafter"/>
</dbReference>
<dbReference type="GO" id="GO:0008841">
    <property type="term" value="F:dihydrofolate synthase activity"/>
    <property type="evidence" value="ECO:0007669"/>
    <property type="project" value="UniProtKB-EC"/>
</dbReference>
<evidence type="ECO:0000256" key="6">
    <source>
        <dbReference type="ARBA" id="ARBA00022842"/>
    </source>
</evidence>
<dbReference type="PANTHER" id="PTHR11136">
    <property type="entry name" value="FOLYLPOLYGLUTAMATE SYNTHASE-RELATED"/>
    <property type="match status" value="1"/>
</dbReference>